<accession>A0A231VCE7</accession>
<name>A0A231VCE7_THETR</name>
<protein>
    <submittedName>
        <fullName evidence="1">Uncharacterized protein</fullName>
    </submittedName>
</protein>
<organism evidence="1 2">
    <name type="scientific">Thermoanaerobacterium thermosaccharolyticum</name>
    <name type="common">Clostridium thermosaccharolyticum</name>
    <dbReference type="NCBI Taxonomy" id="1517"/>
    <lineage>
        <taxon>Bacteria</taxon>
        <taxon>Bacillati</taxon>
        <taxon>Bacillota</taxon>
        <taxon>Clostridia</taxon>
        <taxon>Thermoanaerobacterales</taxon>
        <taxon>Thermoanaerobacteraceae</taxon>
        <taxon>Thermoanaerobacterium</taxon>
    </lineage>
</organism>
<gene>
    <name evidence="1" type="ORF">CE561_12305</name>
</gene>
<proteinExistence type="predicted"/>
<sequence>MRREEINITKRELQKLTIIQKTIERKLTVREAVQALDLSEQVDKEQSESFVVHKRGFISESSF</sequence>
<reference evidence="1 2" key="1">
    <citation type="submission" date="2017-06" db="EMBL/GenBank/DDBJ databases">
        <title>Isolation and characterization of a thermophilic and butanogenic Thermoanaerobacterium thermosaccharolyticum M5 capable of efficient degradation of hemicellulose.</title>
        <authorList>
            <person name="Xin F."/>
            <person name="Jiang Y."/>
        </authorList>
    </citation>
    <scope>NUCLEOTIDE SEQUENCE [LARGE SCALE GENOMIC DNA]</scope>
    <source>
        <strain evidence="1 2">M5</strain>
    </source>
</reference>
<evidence type="ECO:0000313" key="2">
    <source>
        <dbReference type="Proteomes" id="UP000215301"/>
    </source>
</evidence>
<dbReference type="RefSeq" id="WP_094046521.1">
    <property type="nucleotide sequence ID" value="NZ_CP117247.1"/>
</dbReference>
<comment type="caution">
    <text evidence="1">The sequence shown here is derived from an EMBL/GenBank/DDBJ whole genome shotgun (WGS) entry which is preliminary data.</text>
</comment>
<dbReference type="Proteomes" id="UP000215301">
    <property type="component" value="Unassembled WGS sequence"/>
</dbReference>
<evidence type="ECO:0000313" key="1">
    <source>
        <dbReference type="EMBL" id="OXT05849.1"/>
    </source>
</evidence>
<dbReference type="AlphaFoldDB" id="A0A231VCE7"/>
<dbReference type="EMBL" id="NKHD01000047">
    <property type="protein sequence ID" value="OXT05849.1"/>
    <property type="molecule type" value="Genomic_DNA"/>
</dbReference>